<keyword evidence="5 9" id="KW-0067">ATP-binding</keyword>
<dbReference type="Pfam" id="PF00749">
    <property type="entry name" value="tRNA-synt_1c"/>
    <property type="match status" value="1"/>
</dbReference>
<dbReference type="Gene3D" id="3.40.50.620">
    <property type="entry name" value="HUPs"/>
    <property type="match status" value="1"/>
</dbReference>
<proteinExistence type="inferred from homology"/>
<evidence type="ECO:0000256" key="4">
    <source>
        <dbReference type="ARBA" id="ARBA00022741"/>
    </source>
</evidence>
<comment type="caution">
    <text evidence="14">The sequence shown here is derived from an EMBL/GenBank/DDBJ whole genome shotgun (WGS) entry which is preliminary data.</text>
</comment>
<dbReference type="InterPro" id="IPR014729">
    <property type="entry name" value="Rossmann-like_a/b/a_fold"/>
</dbReference>
<evidence type="ECO:0000259" key="12">
    <source>
        <dbReference type="Pfam" id="PF03950"/>
    </source>
</evidence>
<gene>
    <name evidence="14" type="ORF">AKO1_012188</name>
</gene>
<reference evidence="14 15" key="1">
    <citation type="submission" date="2024-03" db="EMBL/GenBank/DDBJ databases">
        <title>The Acrasis kona genome and developmental transcriptomes reveal deep origins of eukaryotic multicellular pathways.</title>
        <authorList>
            <person name="Sheikh S."/>
            <person name="Fu C.-J."/>
            <person name="Brown M.W."/>
            <person name="Baldauf S.L."/>
        </authorList>
    </citation>
    <scope>NUCLEOTIDE SEQUENCE [LARGE SCALE GENOMIC DNA]</scope>
    <source>
        <strain evidence="14 15">ATCC MYA-3509</strain>
    </source>
</reference>
<evidence type="ECO:0000256" key="2">
    <source>
        <dbReference type="ARBA" id="ARBA00012836"/>
    </source>
</evidence>
<feature type="domain" description="tRNA synthetases class I (E and Q) anti-codon binding" evidence="13">
    <location>
        <begin position="556"/>
        <end position="637"/>
    </location>
</feature>
<keyword evidence="6 9" id="KW-0648">Protein biosynthesis</keyword>
<protein>
    <recommendedName>
        <fullName evidence="2">glutamine--tRNA ligase</fullName>
        <ecNumber evidence="2">6.1.1.18</ecNumber>
    </recommendedName>
</protein>
<dbReference type="InterPro" id="IPR020058">
    <property type="entry name" value="Glu/Gln-tRNA-synth_Ib_cat-dom"/>
</dbReference>
<dbReference type="PANTHER" id="PTHR43097:SF4">
    <property type="entry name" value="GLUTAMINE--TRNA LIGASE"/>
    <property type="match status" value="1"/>
</dbReference>
<organism evidence="14 15">
    <name type="scientific">Acrasis kona</name>
    <dbReference type="NCBI Taxonomy" id="1008807"/>
    <lineage>
        <taxon>Eukaryota</taxon>
        <taxon>Discoba</taxon>
        <taxon>Heterolobosea</taxon>
        <taxon>Tetramitia</taxon>
        <taxon>Eutetramitia</taxon>
        <taxon>Acrasidae</taxon>
        <taxon>Acrasis</taxon>
    </lineage>
</organism>
<comment type="similarity">
    <text evidence="1 9">Belongs to the class-I aminoacyl-tRNA synthetase family.</text>
</comment>
<dbReference type="Pfam" id="PF03950">
    <property type="entry name" value="tRNA-synt_1c_C"/>
    <property type="match status" value="1"/>
</dbReference>
<evidence type="ECO:0000256" key="3">
    <source>
        <dbReference type="ARBA" id="ARBA00022598"/>
    </source>
</evidence>
<evidence type="ECO:0000259" key="13">
    <source>
        <dbReference type="Pfam" id="PF20974"/>
    </source>
</evidence>
<dbReference type="InterPro" id="IPR011035">
    <property type="entry name" value="Ribosomal_bL25/Gln-tRNA_synth"/>
</dbReference>
<dbReference type="Gene3D" id="2.40.240.10">
    <property type="entry name" value="Ribosomal Protein L25, Chain P"/>
    <property type="match status" value="2"/>
</dbReference>
<evidence type="ECO:0000256" key="10">
    <source>
        <dbReference type="SAM" id="MobiDB-lite"/>
    </source>
</evidence>
<keyword evidence="3 9" id="KW-0436">Ligase</keyword>
<dbReference type="GO" id="GO:0004819">
    <property type="term" value="F:glutamine-tRNA ligase activity"/>
    <property type="evidence" value="ECO:0007669"/>
    <property type="project" value="UniProtKB-EC"/>
</dbReference>
<dbReference type="Pfam" id="PF20974">
    <property type="entry name" value="tRNA-synt_1c_C2"/>
    <property type="match status" value="1"/>
</dbReference>
<dbReference type="GO" id="GO:0006425">
    <property type="term" value="P:glutaminyl-tRNA aminoacylation"/>
    <property type="evidence" value="ECO:0007669"/>
    <property type="project" value="InterPro"/>
</dbReference>
<evidence type="ECO:0000313" key="14">
    <source>
        <dbReference type="EMBL" id="KAL0487316.1"/>
    </source>
</evidence>
<feature type="region of interest" description="Disordered" evidence="10">
    <location>
        <begin position="73"/>
        <end position="112"/>
    </location>
</feature>
<dbReference type="PRINTS" id="PR00987">
    <property type="entry name" value="TRNASYNTHGLU"/>
</dbReference>
<keyword evidence="7 9" id="KW-0030">Aminoacyl-tRNA synthetase</keyword>
<keyword evidence="15" id="KW-1185">Reference proteome</keyword>
<dbReference type="GO" id="GO:0005829">
    <property type="term" value="C:cytosol"/>
    <property type="evidence" value="ECO:0007669"/>
    <property type="project" value="TreeGrafter"/>
</dbReference>
<evidence type="ECO:0000256" key="7">
    <source>
        <dbReference type="ARBA" id="ARBA00023146"/>
    </source>
</evidence>
<evidence type="ECO:0000256" key="8">
    <source>
        <dbReference type="ARBA" id="ARBA00048270"/>
    </source>
</evidence>
<dbReference type="EC" id="6.1.1.18" evidence="2"/>
<name>A0AAW2ZC26_9EUKA</name>
<dbReference type="InterPro" id="IPR000924">
    <property type="entry name" value="Glu/Gln-tRNA-synth"/>
</dbReference>
<dbReference type="InterPro" id="IPR020059">
    <property type="entry name" value="Glu/Gln-tRNA-synth_Ib_codon-bd"/>
</dbReference>
<dbReference type="PANTHER" id="PTHR43097">
    <property type="entry name" value="GLUTAMINE-TRNA LIGASE"/>
    <property type="match status" value="1"/>
</dbReference>
<evidence type="ECO:0000256" key="6">
    <source>
        <dbReference type="ARBA" id="ARBA00022917"/>
    </source>
</evidence>
<evidence type="ECO:0000313" key="15">
    <source>
        <dbReference type="Proteomes" id="UP001431209"/>
    </source>
</evidence>
<dbReference type="InterPro" id="IPR020056">
    <property type="entry name" value="Rbsml_bL25/Gln-tRNA_synth_N"/>
</dbReference>
<dbReference type="NCBIfam" id="TIGR00440">
    <property type="entry name" value="glnS"/>
    <property type="match status" value="1"/>
</dbReference>
<dbReference type="GO" id="GO:0005524">
    <property type="term" value="F:ATP binding"/>
    <property type="evidence" value="ECO:0007669"/>
    <property type="project" value="UniProtKB-KW"/>
</dbReference>
<feature type="domain" description="Glutamyl/glutaminyl-tRNA synthetase class Ib anti-codon binding" evidence="12">
    <location>
        <begin position="446"/>
        <end position="545"/>
    </location>
</feature>
<dbReference type="InterPro" id="IPR001412">
    <property type="entry name" value="aa-tRNA-synth_I_CS"/>
</dbReference>
<dbReference type="SUPFAM" id="SSF52374">
    <property type="entry name" value="Nucleotidylyl transferase"/>
    <property type="match status" value="1"/>
</dbReference>
<dbReference type="Proteomes" id="UP001431209">
    <property type="component" value="Unassembled WGS sequence"/>
</dbReference>
<dbReference type="InterPro" id="IPR049437">
    <property type="entry name" value="tRNA-synt_1c_C2"/>
</dbReference>
<dbReference type="SUPFAM" id="SSF50715">
    <property type="entry name" value="Ribosomal protein L25-like"/>
    <property type="match status" value="1"/>
</dbReference>
<dbReference type="PROSITE" id="PS00178">
    <property type="entry name" value="AA_TRNA_LIGASE_I"/>
    <property type="match status" value="1"/>
</dbReference>
<dbReference type="AlphaFoldDB" id="A0AAW2ZC26"/>
<comment type="catalytic activity">
    <reaction evidence="8">
        <text>tRNA(Gln) + L-glutamine + ATP = L-glutaminyl-tRNA(Gln) + AMP + diphosphate</text>
        <dbReference type="Rhea" id="RHEA:20121"/>
        <dbReference type="Rhea" id="RHEA-COMP:9662"/>
        <dbReference type="Rhea" id="RHEA-COMP:9681"/>
        <dbReference type="ChEBI" id="CHEBI:30616"/>
        <dbReference type="ChEBI" id="CHEBI:33019"/>
        <dbReference type="ChEBI" id="CHEBI:58359"/>
        <dbReference type="ChEBI" id="CHEBI:78442"/>
        <dbReference type="ChEBI" id="CHEBI:78521"/>
        <dbReference type="ChEBI" id="CHEBI:456215"/>
        <dbReference type="EC" id="6.1.1.18"/>
    </reaction>
</comment>
<evidence type="ECO:0000256" key="9">
    <source>
        <dbReference type="RuleBase" id="RU363037"/>
    </source>
</evidence>
<dbReference type="FunFam" id="2.40.240.10:FF:000007">
    <property type="entry name" value="Glutamine--tRNA ligase"/>
    <property type="match status" value="1"/>
</dbReference>
<feature type="domain" description="Glutamyl/glutaminyl-tRNA synthetase class Ib catalytic" evidence="11">
    <location>
        <begin position="138"/>
        <end position="441"/>
    </location>
</feature>
<feature type="compositionally biased region" description="Basic and acidic residues" evidence="10">
    <location>
        <begin position="75"/>
        <end position="99"/>
    </location>
</feature>
<evidence type="ECO:0000256" key="5">
    <source>
        <dbReference type="ARBA" id="ARBA00022840"/>
    </source>
</evidence>
<keyword evidence="4 9" id="KW-0547">Nucleotide-binding</keyword>
<dbReference type="EMBL" id="JAOPGA020001330">
    <property type="protein sequence ID" value="KAL0487316.1"/>
    <property type="molecule type" value="Genomic_DNA"/>
</dbReference>
<dbReference type="InterPro" id="IPR050132">
    <property type="entry name" value="Gln/Glu-tRNA_Ligase"/>
</dbReference>
<dbReference type="InterPro" id="IPR004514">
    <property type="entry name" value="Gln-tRNA-synth"/>
</dbReference>
<evidence type="ECO:0000256" key="1">
    <source>
        <dbReference type="ARBA" id="ARBA00005594"/>
    </source>
</evidence>
<sequence length="660" mass="75926">MSEDATNTLLASAEQISASIANYLDSIKSTITKSTKSGPFFGKVRLIEQLKSVDPKVLKDAFETQWKSLISNAPEADKEPKKEKKEKKETKKEAEKKETETEESAEGEKKDRFEARFLESAVNSEALLEQHKEATGGKVRTRFPPEPNGFLHIGHAKAMNLSFGYAQEEGGDTYLRYDDTNPEKEEQIYFDSIKEMVLWLGFTPKWVTYTSDYFDQMYECAIKLIKKGLAYMDFSTKEAIKAQRDNRTDSPYRNTSVEENLKLFEHMRRGYFEEGKAVLRVKIDMQHDNPNMRDFIAYRIKYAPHPHVGDKWCIYPSYDFSHCLVDSMENITHSLCTLEFEIRRDSYYWLLQALDMYRPKVYEFSRLNVTGALLSKRKILALKNKNVIRGFDDPRVMTLAGLRRRGYTPEAIRSFCKDVGVTRNANQIPNERLEQSLRTDLDGKVDRAFCVTDPLRIELINYPADKVESLPAPNHPVHADRGTRMLPFSKILYIEKSDFRLQDDKTYYGLAPNKEVGLRFGYNITCKEVVNKPDGSISHLLCEVDLTKSRKPKGHIHWLAQPRPGVDPIKCKVFFYDDLFVKGANPEGDSGALESSLNPDSLVEYPNAFVDPIFHDAEKSKVFEKYQFERLGYFVVDSDSKQGDLIFNRSVSLKVDKLLK</sequence>
<evidence type="ECO:0000259" key="11">
    <source>
        <dbReference type="Pfam" id="PF00749"/>
    </source>
</evidence>
<dbReference type="FunFam" id="3.40.50.620:FF:000037">
    <property type="entry name" value="Glutamine--tRNA ligase cytoplasmic"/>
    <property type="match status" value="1"/>
</dbReference>
<accession>A0AAW2ZC26</accession>